<comment type="caution">
    <text evidence="1">The sequence shown here is derived from an EMBL/GenBank/DDBJ whole genome shotgun (WGS) entry which is preliminary data.</text>
</comment>
<accession>A0AAD5DJX7</accession>
<reference evidence="1" key="1">
    <citation type="submission" date="2020-11" db="EMBL/GenBank/DDBJ databases">
        <title>Chlorella ohadii genome sequencing and assembly.</title>
        <authorList>
            <person name="Murik O."/>
            <person name="Treves H."/>
            <person name="Kedem I."/>
            <person name="Shotland Y."/>
            <person name="Kaplan A."/>
        </authorList>
    </citation>
    <scope>NUCLEOTIDE SEQUENCE</scope>
    <source>
        <strain evidence="1">1</strain>
    </source>
</reference>
<evidence type="ECO:0000313" key="2">
    <source>
        <dbReference type="Proteomes" id="UP001205105"/>
    </source>
</evidence>
<dbReference type="EMBL" id="JADXDR010000144">
    <property type="protein sequence ID" value="KAI7837729.1"/>
    <property type="molecule type" value="Genomic_DNA"/>
</dbReference>
<keyword evidence="2" id="KW-1185">Reference proteome</keyword>
<protein>
    <submittedName>
        <fullName evidence="1">Uncharacterized protein</fullName>
    </submittedName>
</protein>
<evidence type="ECO:0000313" key="1">
    <source>
        <dbReference type="EMBL" id="KAI7837729.1"/>
    </source>
</evidence>
<proteinExistence type="predicted"/>
<name>A0AAD5DJX7_9CHLO</name>
<dbReference type="AlphaFoldDB" id="A0AAD5DJX7"/>
<sequence length="193" mass="20886">MLIFNEAGLPPSSLFADDYCPGGHCCSNKCQKNPCNDHGCGNGNCNCPVQTSCENQEGCCWDKMKGECKIGNDCNDRCTKDDDCGYGNHCCNKKCQKDECSCTKDDDCGYGNHCCNKKTAMPMAPAAATAMSARAPLPAARSEVLKASQLSPPTLGKQGALYKNNCWNCCGNLILKHRRCEAAQNHMYDVLMG</sequence>
<dbReference type="Proteomes" id="UP001205105">
    <property type="component" value="Unassembled WGS sequence"/>
</dbReference>
<organism evidence="1 2">
    <name type="scientific">Chlorella ohadii</name>
    <dbReference type="NCBI Taxonomy" id="2649997"/>
    <lineage>
        <taxon>Eukaryota</taxon>
        <taxon>Viridiplantae</taxon>
        <taxon>Chlorophyta</taxon>
        <taxon>core chlorophytes</taxon>
        <taxon>Trebouxiophyceae</taxon>
        <taxon>Chlorellales</taxon>
        <taxon>Chlorellaceae</taxon>
        <taxon>Chlorella clade</taxon>
        <taxon>Chlorella</taxon>
    </lineage>
</organism>
<gene>
    <name evidence="1" type="ORF">COHA_008451</name>
</gene>